<keyword evidence="2" id="KW-1185">Reference proteome</keyword>
<organism evidence="1 2">
    <name type="scientific">Sphingomonas humi</name>
    <dbReference type="NCBI Taxonomy" id="335630"/>
    <lineage>
        <taxon>Bacteria</taxon>
        <taxon>Pseudomonadati</taxon>
        <taxon>Pseudomonadota</taxon>
        <taxon>Alphaproteobacteria</taxon>
        <taxon>Sphingomonadales</taxon>
        <taxon>Sphingomonadaceae</taxon>
        <taxon>Sphingomonas</taxon>
    </lineage>
</organism>
<dbReference type="InterPro" id="IPR007325">
    <property type="entry name" value="KFase/CYL"/>
</dbReference>
<name>A0ABP7RN95_9SPHN</name>
<dbReference type="Gene3D" id="3.50.30.50">
    <property type="entry name" value="Putative cyclase"/>
    <property type="match status" value="1"/>
</dbReference>
<comment type="caution">
    <text evidence="1">The sequence shown here is derived from an EMBL/GenBank/DDBJ whole genome shotgun (WGS) entry which is preliminary data.</text>
</comment>
<dbReference type="InterPro" id="IPR037175">
    <property type="entry name" value="KFase_sf"/>
</dbReference>
<dbReference type="RefSeq" id="WP_344708829.1">
    <property type="nucleotide sequence ID" value="NZ_BAAAZD010000001.1"/>
</dbReference>
<dbReference type="Proteomes" id="UP001501310">
    <property type="component" value="Unassembled WGS sequence"/>
</dbReference>
<protein>
    <submittedName>
        <fullName evidence="1">Cyclase family protein</fullName>
    </submittedName>
</protein>
<accession>A0ABP7RN95</accession>
<reference evidence="2" key="1">
    <citation type="journal article" date="2019" name="Int. J. Syst. Evol. Microbiol.">
        <title>The Global Catalogue of Microorganisms (GCM) 10K type strain sequencing project: providing services to taxonomists for standard genome sequencing and annotation.</title>
        <authorList>
            <consortium name="The Broad Institute Genomics Platform"/>
            <consortium name="The Broad Institute Genome Sequencing Center for Infectious Disease"/>
            <person name="Wu L."/>
            <person name="Ma J."/>
        </authorList>
    </citation>
    <scope>NUCLEOTIDE SEQUENCE [LARGE SCALE GENOMIC DNA]</scope>
    <source>
        <strain evidence="2">JCM 16603</strain>
    </source>
</reference>
<proteinExistence type="predicted"/>
<dbReference type="EMBL" id="BAAAZD010000001">
    <property type="protein sequence ID" value="GAA3999920.1"/>
    <property type="molecule type" value="Genomic_DNA"/>
</dbReference>
<evidence type="ECO:0000313" key="1">
    <source>
        <dbReference type="EMBL" id="GAA3999920.1"/>
    </source>
</evidence>
<evidence type="ECO:0000313" key="2">
    <source>
        <dbReference type="Proteomes" id="UP001501310"/>
    </source>
</evidence>
<dbReference type="Pfam" id="PF04199">
    <property type="entry name" value="Cyclase"/>
    <property type="match status" value="1"/>
</dbReference>
<gene>
    <name evidence="1" type="ORF">GCM10022211_07590</name>
</gene>
<dbReference type="SUPFAM" id="SSF102198">
    <property type="entry name" value="Putative cyclase"/>
    <property type="match status" value="1"/>
</dbReference>
<dbReference type="PANTHER" id="PTHR43564">
    <property type="entry name" value="KYNURENINE FORMAMIDASE-LIKE PROTEIN"/>
    <property type="match status" value="1"/>
</dbReference>
<dbReference type="PANTHER" id="PTHR43564:SF2">
    <property type="entry name" value="BLR6059 PROTEIN"/>
    <property type="match status" value="1"/>
</dbReference>
<sequence length="260" mass="28639">MARRIIDLSVPIENDVASDPEGYRPQIDYIDHAASVGEITSFFPGLTREQLPDGEGWAIERIALTTHNGTHLDAPYHYASTMDGGRRAITIDEVPLDWCFGPGVKLDLRHLPDGHVATAAEVEAELDRIGHRLAPLDIVVVNTAAGNRYGSDDYVVRGCGMGREATLFLLEKGVRVTGTDAWSWDAPFLYTRERFAETGDASLIWEGHRAGRDIGYCHIEKLHNLEQLPATGFTISCFPVKIRAASAGWTRAVAIIDEDQ</sequence>